<dbReference type="GO" id="GO:0015192">
    <property type="term" value="F:L-phenylalanine transmembrane transporter activity"/>
    <property type="evidence" value="ECO:0007669"/>
    <property type="project" value="TreeGrafter"/>
</dbReference>
<dbReference type="EMBL" id="CP002299">
    <property type="protein sequence ID" value="ADP82908.1"/>
    <property type="molecule type" value="Genomic_DNA"/>
</dbReference>
<dbReference type="Pfam" id="PF12399">
    <property type="entry name" value="BCA_ABC_TP_C"/>
    <property type="match status" value="1"/>
</dbReference>
<gene>
    <name evidence="6" type="ordered locus">FraEuI1c_4918</name>
</gene>
<dbReference type="SUPFAM" id="SSF52540">
    <property type="entry name" value="P-loop containing nucleoside triphosphate hydrolases"/>
    <property type="match status" value="1"/>
</dbReference>
<dbReference type="CDD" id="cd03219">
    <property type="entry name" value="ABC_Mj1267_LivG_branched"/>
    <property type="match status" value="1"/>
</dbReference>
<feature type="region of interest" description="Disordered" evidence="4">
    <location>
        <begin position="1"/>
        <end position="66"/>
    </location>
</feature>
<keyword evidence="2" id="KW-0547">Nucleotide-binding</keyword>
<dbReference type="Proteomes" id="UP000002484">
    <property type="component" value="Chromosome"/>
</dbReference>
<evidence type="ECO:0000256" key="1">
    <source>
        <dbReference type="ARBA" id="ARBA00022448"/>
    </source>
</evidence>
<evidence type="ECO:0000313" key="7">
    <source>
        <dbReference type="Proteomes" id="UP000002484"/>
    </source>
</evidence>
<evidence type="ECO:0000256" key="4">
    <source>
        <dbReference type="SAM" id="MobiDB-lite"/>
    </source>
</evidence>
<dbReference type="HOGENOM" id="CLU_000604_1_2_11"/>
<reference evidence="6 7" key="1">
    <citation type="submission" date="2010-10" db="EMBL/GenBank/DDBJ databases">
        <title>Complete sequence of Frankia sp. EuI1c.</title>
        <authorList>
            <consortium name="US DOE Joint Genome Institute"/>
            <person name="Lucas S."/>
            <person name="Copeland A."/>
            <person name="Lapidus A."/>
            <person name="Cheng J.-F."/>
            <person name="Bruce D."/>
            <person name="Goodwin L."/>
            <person name="Pitluck S."/>
            <person name="Chertkov O."/>
            <person name="Detter J.C."/>
            <person name="Han C."/>
            <person name="Tapia R."/>
            <person name="Land M."/>
            <person name="Hauser L."/>
            <person name="Jeffries C."/>
            <person name="Kyrpides N."/>
            <person name="Ivanova N."/>
            <person name="Mikhailova N."/>
            <person name="Beauchemin N."/>
            <person name="Sen A."/>
            <person name="Sur S.A."/>
            <person name="Gtari M."/>
            <person name="Wall L."/>
            <person name="Tisa L."/>
            <person name="Woyke T."/>
        </authorList>
    </citation>
    <scope>NUCLEOTIDE SEQUENCE [LARGE SCALE GENOMIC DNA]</scope>
    <source>
        <strain evidence="7">DSM 45817 / CECT 9037 / EuI1c</strain>
    </source>
</reference>
<dbReference type="Pfam" id="PF00005">
    <property type="entry name" value="ABC_tran"/>
    <property type="match status" value="2"/>
</dbReference>
<keyword evidence="3" id="KW-0067">ATP-binding</keyword>
<keyword evidence="7" id="KW-1185">Reference proteome</keyword>
<dbReference type="GO" id="GO:1903805">
    <property type="term" value="P:L-valine import across plasma membrane"/>
    <property type="evidence" value="ECO:0007669"/>
    <property type="project" value="TreeGrafter"/>
</dbReference>
<dbReference type="GO" id="GO:0005886">
    <property type="term" value="C:plasma membrane"/>
    <property type="evidence" value="ECO:0007669"/>
    <property type="project" value="TreeGrafter"/>
</dbReference>
<dbReference type="GO" id="GO:0042941">
    <property type="term" value="P:D-alanine transmembrane transport"/>
    <property type="evidence" value="ECO:0007669"/>
    <property type="project" value="TreeGrafter"/>
</dbReference>
<dbReference type="InParanoid" id="E3J1V0"/>
<feature type="domain" description="ABC transporter" evidence="5">
    <location>
        <begin position="68"/>
        <end position="368"/>
    </location>
</feature>
<dbReference type="PROSITE" id="PS50893">
    <property type="entry name" value="ABC_TRANSPORTER_2"/>
    <property type="match status" value="1"/>
</dbReference>
<dbReference type="GO" id="GO:0016887">
    <property type="term" value="F:ATP hydrolysis activity"/>
    <property type="evidence" value="ECO:0007669"/>
    <property type="project" value="InterPro"/>
</dbReference>
<dbReference type="STRING" id="298654.FraEuI1c_4918"/>
<evidence type="ECO:0000259" key="5">
    <source>
        <dbReference type="PROSITE" id="PS50893"/>
    </source>
</evidence>
<dbReference type="InterPro" id="IPR032823">
    <property type="entry name" value="BCA_ABC_TP_C"/>
</dbReference>
<dbReference type="PANTHER" id="PTHR45772">
    <property type="entry name" value="CONSERVED COMPONENT OF ABC TRANSPORTER FOR NATURAL AMINO ACIDS-RELATED"/>
    <property type="match status" value="1"/>
</dbReference>
<dbReference type="KEGG" id="fri:FraEuI1c_4918"/>
<dbReference type="GO" id="GO:0005524">
    <property type="term" value="F:ATP binding"/>
    <property type="evidence" value="ECO:0007669"/>
    <property type="project" value="UniProtKB-KW"/>
</dbReference>
<evidence type="ECO:0000313" key="6">
    <source>
        <dbReference type="EMBL" id="ADP82908.1"/>
    </source>
</evidence>
<dbReference type="Gene3D" id="3.40.50.300">
    <property type="entry name" value="P-loop containing nucleotide triphosphate hydrolases"/>
    <property type="match status" value="1"/>
</dbReference>
<evidence type="ECO:0000256" key="2">
    <source>
        <dbReference type="ARBA" id="ARBA00022741"/>
    </source>
</evidence>
<dbReference type="PANTHER" id="PTHR45772:SF7">
    <property type="entry name" value="AMINO ACID ABC TRANSPORTER ATP-BINDING PROTEIN"/>
    <property type="match status" value="1"/>
</dbReference>
<accession>E3J1V0</accession>
<evidence type="ECO:0000256" key="3">
    <source>
        <dbReference type="ARBA" id="ARBA00022840"/>
    </source>
</evidence>
<organism evidence="6 7">
    <name type="scientific">Pseudofrankia inefficax (strain DSM 45817 / CECT 9037 / DDB 130130 / EuI1c)</name>
    <name type="common">Frankia inefficax</name>
    <dbReference type="NCBI Taxonomy" id="298654"/>
    <lineage>
        <taxon>Bacteria</taxon>
        <taxon>Bacillati</taxon>
        <taxon>Actinomycetota</taxon>
        <taxon>Actinomycetes</taxon>
        <taxon>Frankiales</taxon>
        <taxon>Frankiaceae</taxon>
        <taxon>Pseudofrankia</taxon>
    </lineage>
</organism>
<dbReference type="InterPro" id="IPR003593">
    <property type="entry name" value="AAA+_ATPase"/>
</dbReference>
<sequence>MTDSEPPVPGPAVPEPPGGSGGSIPVPRGRAALPPPVVPARPGPRVGWAPDATTVPSPGSQPPSRPILDVAGLTLRFGGLTSLDDVSLRQPRGTVLAVIGPNGAGKTSLFNCLTGTYKPRRGSAHFWPTRVPGVGSWASPAGAVPACAAPAANGEAPGGPPRPDEAGMGRAATAPDVARKPVELLGRSAHRVARLGIARTFQNIRLFGDLTALDNVRVGVEVRARVGAGRALLPLPFVRREARAVAEASWELLEFVGLADRAGQPAASLPYGAQRRLEIARALGTRPSLLLLDEPAAGATAAERRDLVELIGQIRARGVSILLIEHDIRLVAAVADTVLAMTFGKVIATGTPDEVRANPAVVEAYLGTAVTAS</sequence>
<feature type="compositionally biased region" description="Low complexity" evidence="4">
    <location>
        <begin position="23"/>
        <end position="32"/>
    </location>
</feature>
<dbReference type="SMART" id="SM00382">
    <property type="entry name" value="AAA"/>
    <property type="match status" value="1"/>
</dbReference>
<name>E3J1V0_PSEI1</name>
<dbReference type="GO" id="GO:1903806">
    <property type="term" value="P:L-isoleucine import across plasma membrane"/>
    <property type="evidence" value="ECO:0007669"/>
    <property type="project" value="TreeGrafter"/>
</dbReference>
<keyword evidence="1" id="KW-0813">Transport</keyword>
<dbReference type="GO" id="GO:0015808">
    <property type="term" value="P:L-alanine transport"/>
    <property type="evidence" value="ECO:0007669"/>
    <property type="project" value="TreeGrafter"/>
</dbReference>
<feature type="region of interest" description="Disordered" evidence="4">
    <location>
        <begin position="149"/>
        <end position="172"/>
    </location>
</feature>
<dbReference type="GO" id="GO:0005304">
    <property type="term" value="F:L-valine transmembrane transporter activity"/>
    <property type="evidence" value="ECO:0007669"/>
    <property type="project" value="TreeGrafter"/>
</dbReference>
<dbReference type="InterPro" id="IPR051120">
    <property type="entry name" value="ABC_AA/LPS_Transport"/>
</dbReference>
<dbReference type="AlphaFoldDB" id="E3J1V0"/>
<dbReference type="InterPro" id="IPR003439">
    <property type="entry name" value="ABC_transporter-like_ATP-bd"/>
</dbReference>
<feature type="compositionally biased region" description="Pro residues" evidence="4">
    <location>
        <begin position="1"/>
        <end position="17"/>
    </location>
</feature>
<dbReference type="InterPro" id="IPR027417">
    <property type="entry name" value="P-loop_NTPase"/>
</dbReference>
<feature type="compositionally biased region" description="Pro residues" evidence="4">
    <location>
        <begin position="33"/>
        <end position="42"/>
    </location>
</feature>
<dbReference type="eggNOG" id="COG0411">
    <property type="taxonomic scope" value="Bacteria"/>
</dbReference>
<dbReference type="GO" id="GO:0015188">
    <property type="term" value="F:L-isoleucine transmembrane transporter activity"/>
    <property type="evidence" value="ECO:0007669"/>
    <property type="project" value="TreeGrafter"/>
</dbReference>
<protein>
    <submittedName>
        <fullName evidence="6">ABC transporter related protein</fullName>
    </submittedName>
</protein>
<proteinExistence type="predicted"/>